<dbReference type="PANTHER" id="PTHR30024">
    <property type="entry name" value="ALIPHATIC SULFONATES-BINDING PROTEIN-RELATED"/>
    <property type="match status" value="1"/>
</dbReference>
<comment type="similarity">
    <text evidence="2">Belongs to the bacterial solute-binding protein SsuA/TauA family.</text>
</comment>
<dbReference type="EMBL" id="RMVG01000016">
    <property type="protein sequence ID" value="RPD96805.1"/>
    <property type="molecule type" value="Genomic_DNA"/>
</dbReference>
<dbReference type="Proteomes" id="UP000281332">
    <property type="component" value="Unassembled WGS sequence"/>
</dbReference>
<dbReference type="FunFam" id="3.40.190.10:FF:000050">
    <property type="entry name" value="Sulfonate ABC transporter substrate-binding protein"/>
    <property type="match status" value="1"/>
</dbReference>
<evidence type="ECO:0000256" key="2">
    <source>
        <dbReference type="ARBA" id="ARBA00010742"/>
    </source>
</evidence>
<dbReference type="RefSeq" id="WP_123802263.1">
    <property type="nucleotide sequence ID" value="NZ_RMVG01000016.1"/>
</dbReference>
<evidence type="ECO:0000313" key="10">
    <source>
        <dbReference type="Proteomes" id="UP000281332"/>
    </source>
</evidence>
<dbReference type="GO" id="GO:0042597">
    <property type="term" value="C:periplasmic space"/>
    <property type="evidence" value="ECO:0007669"/>
    <property type="project" value="UniProtKB-SubCell"/>
</dbReference>
<protein>
    <recommendedName>
        <fullName evidence="6">Putative aliphatic sulfonates-binding protein</fullName>
    </recommendedName>
</protein>
<proteinExistence type="inferred from homology"/>
<dbReference type="OrthoDB" id="286202at2"/>
<dbReference type="CDD" id="cd13558">
    <property type="entry name" value="PBP2_SsuA_like_2"/>
    <property type="match status" value="1"/>
</dbReference>
<dbReference type="SUPFAM" id="SSF53850">
    <property type="entry name" value="Periplasmic binding protein-like II"/>
    <property type="match status" value="1"/>
</dbReference>
<comment type="caution">
    <text evidence="9">The sequence shown here is derived from an EMBL/GenBank/DDBJ whole genome shotgun (WGS) entry which is preliminary data.</text>
</comment>
<dbReference type="InterPro" id="IPR001638">
    <property type="entry name" value="Solute-binding_3/MltF_N"/>
</dbReference>
<dbReference type="AlphaFoldDB" id="A0A3N4NMM4"/>
<evidence type="ECO:0000256" key="1">
    <source>
        <dbReference type="ARBA" id="ARBA00004418"/>
    </source>
</evidence>
<evidence type="ECO:0000256" key="5">
    <source>
        <dbReference type="ARBA" id="ARBA00055538"/>
    </source>
</evidence>
<name>A0A3N4NMM4_9GAMM</name>
<dbReference type="GO" id="GO:0042626">
    <property type="term" value="F:ATPase-coupled transmembrane transporter activity"/>
    <property type="evidence" value="ECO:0007669"/>
    <property type="project" value="InterPro"/>
</dbReference>
<gene>
    <name evidence="9" type="ORF">BBB56_17835</name>
</gene>
<evidence type="ECO:0000256" key="6">
    <source>
        <dbReference type="ARBA" id="ARBA00070228"/>
    </source>
</evidence>
<dbReference type="InterPro" id="IPR015168">
    <property type="entry name" value="SsuA/THI5"/>
</dbReference>
<dbReference type="InterPro" id="IPR010067">
    <property type="entry name" value="ABC_SsuA_sub-bd"/>
</dbReference>
<keyword evidence="10" id="KW-1185">Reference proteome</keyword>
<keyword evidence="3" id="KW-0813">Transport</keyword>
<feature type="signal peptide" evidence="7">
    <location>
        <begin position="1"/>
        <end position="19"/>
    </location>
</feature>
<reference evidence="9 10" key="1">
    <citation type="submission" date="2018-11" db="EMBL/GenBank/DDBJ databases">
        <title>Whole genome sequencing of Pantoea sp. RIT388.</title>
        <authorList>
            <person name="Gan H.M."/>
            <person name="Hudson A.O."/>
        </authorList>
    </citation>
    <scope>NUCLEOTIDE SEQUENCE [LARGE SCALE GENOMIC DNA]</scope>
    <source>
        <strain evidence="9 10">RIT388</strain>
    </source>
</reference>
<sequence length="302" mass="31716">MKKLVLTLCFAAFASQAAATELVVGDQKGNARAVMEAAGQLSNLPYEVKWYEFPNAAPLLESLNASHLDAGLVGDGPLSFAVASGATIKAIQASQYLGNAIIVKKGSSIKNAADLKGKKIATVKGSSGQNLVFNALSKAGLPADSVHFVFTTPAEATLALDNGAVDAVATWEPYVSFALAQSGAEIAVDGDAFPVSNYLVATDRAIADKRPALQDFRQRLIRAREWGVAHPQAYAEGIAKLLRLPDAVALSKVKRENNAPVGDVALVRQRQQAAIDTFTQSGLIKPGLKADAVIDASFFAQP</sequence>
<dbReference type="SMART" id="SM00062">
    <property type="entry name" value="PBPb"/>
    <property type="match status" value="1"/>
</dbReference>
<organism evidence="9 10">
    <name type="scientific">Candidatus Pantoea deserta</name>
    <dbReference type="NCBI Taxonomy" id="1869313"/>
    <lineage>
        <taxon>Bacteria</taxon>
        <taxon>Pseudomonadati</taxon>
        <taxon>Pseudomonadota</taxon>
        <taxon>Gammaproteobacteria</taxon>
        <taxon>Enterobacterales</taxon>
        <taxon>Erwiniaceae</taxon>
        <taxon>Pantoea</taxon>
    </lineage>
</organism>
<evidence type="ECO:0000256" key="4">
    <source>
        <dbReference type="ARBA" id="ARBA00022729"/>
    </source>
</evidence>
<comment type="function">
    <text evidence="5">Part of a binding-protein-dependent transport system for aliphatic sulfonates. Putative binding protein.</text>
</comment>
<feature type="chain" id="PRO_5018126536" description="Putative aliphatic sulfonates-binding protein" evidence="7">
    <location>
        <begin position="20"/>
        <end position="302"/>
    </location>
</feature>
<evidence type="ECO:0000259" key="8">
    <source>
        <dbReference type="SMART" id="SM00062"/>
    </source>
</evidence>
<dbReference type="PANTHER" id="PTHR30024:SF48">
    <property type="entry name" value="ABC TRANSPORTER SUBSTRATE-BINDING PROTEIN"/>
    <property type="match status" value="1"/>
</dbReference>
<dbReference type="GO" id="GO:0016020">
    <property type="term" value="C:membrane"/>
    <property type="evidence" value="ECO:0007669"/>
    <property type="project" value="InterPro"/>
</dbReference>
<dbReference type="Gene3D" id="3.40.190.10">
    <property type="entry name" value="Periplasmic binding protein-like II"/>
    <property type="match status" value="2"/>
</dbReference>
<evidence type="ECO:0000313" key="9">
    <source>
        <dbReference type="EMBL" id="RPD96805.1"/>
    </source>
</evidence>
<dbReference type="Pfam" id="PF09084">
    <property type="entry name" value="NMT1"/>
    <property type="match status" value="1"/>
</dbReference>
<comment type="subcellular location">
    <subcellularLocation>
        <location evidence="1">Periplasm</location>
    </subcellularLocation>
</comment>
<keyword evidence="4 7" id="KW-0732">Signal</keyword>
<evidence type="ECO:0000256" key="3">
    <source>
        <dbReference type="ARBA" id="ARBA00022448"/>
    </source>
</evidence>
<feature type="domain" description="Solute-binding protein family 3/N-terminal" evidence="8">
    <location>
        <begin position="21"/>
        <end position="230"/>
    </location>
</feature>
<evidence type="ECO:0000256" key="7">
    <source>
        <dbReference type="SAM" id="SignalP"/>
    </source>
</evidence>
<dbReference type="NCBIfam" id="TIGR01728">
    <property type="entry name" value="SsuA_fam"/>
    <property type="match status" value="1"/>
</dbReference>
<accession>A0A3N4NMM4</accession>